<accession>A0A937IBB3</accession>
<keyword evidence="4 8" id="KW-0378">Hydrolase</keyword>
<comment type="similarity">
    <text evidence="8">Belongs to the GlnD family.</text>
</comment>
<dbReference type="CDD" id="cd04899">
    <property type="entry name" value="ACT_ACR-UUR-like_2"/>
    <property type="match status" value="1"/>
</dbReference>
<keyword evidence="6 8" id="KW-0511">Multifunctional enzyme</keyword>
<dbReference type="HAMAP" id="MF_00277">
    <property type="entry name" value="PII_uridylyl_transf"/>
    <property type="match status" value="1"/>
</dbReference>
<dbReference type="Proteomes" id="UP000711391">
    <property type="component" value="Unassembled WGS sequence"/>
</dbReference>
<dbReference type="InterPro" id="IPR013546">
    <property type="entry name" value="PII_UdlTrfase/GS_AdlTrfase"/>
</dbReference>
<dbReference type="Pfam" id="PF08335">
    <property type="entry name" value="GlnD_UR_UTase"/>
    <property type="match status" value="1"/>
</dbReference>
<dbReference type="InterPro" id="IPR006674">
    <property type="entry name" value="HD_domain"/>
</dbReference>
<sequence>MIKKQLESSDKFIDHFPQVYKSPKKVNKYLLNKSNHIEGFILKAFKKFGLHKDYVIYANGGFGRQEIYPSSDIDLSIVKKNNKVSNYDNLEKFIATLWDLGFPVGHSVRTLKDIKRISKEDPKEYTSYLTRRALLTDKKLDKDINHALKNIWTKKKFYKIKQEEQKERYKSFYSTQYNLEPDLKESPGSLRDFQTALWILQHCFGLSNIEAIKKSRLFGNEIENVVKAYDFIKTLRYITNSISGRNRLTFEVQVEIADKANIIEATRKRSVEKLMQRFYENASHLSYFNNLVFQTFAEENTFAFKRKFGDYYIKGEKIGINESIDIRSRKDLILDIFITIGNHKKITGIDTSTISMLKKHLNLINSDYKKNLIYANQFLEIFRSKYNLSSILKLMKNIGIIQKYIPEFGEVMGQMQFDLFHVYTVDEHTFKVVRNMRQMKINYKEEFKLEFELINRIPKIEILYLAGLFHDLGKGKGGDHSKIGAKTSFDFAKKIGLSKADADLISWLVLHHLDMSSISQKKDISDEQTIDEFSKTVNSTEKLDYLYLLTVNDIRATNPALWNGWKHGLLRDLFLLTRSKLNKEPVKTVKEISKDRKENAIRHFKRPDDKKIIENYFKLFEDSFFTKNNLDKLMWQGELILKYKNSLTIIGCRKCFDNLLEIFIKTENFDGLFLKLVEVLEMSGLEVINANISTSTNKTVASNTFISKFSHHDRQLNNSEIQELTKKINDNFFNFSRKKDKTIKKKKKIKSFNQLLKISNIEEKRKKRNFLTIETSDSPGLLIKIAKVLHENGTSIYSARINTLGDRVEDTFEIEDMTLSSVSQRKIEKISNSLKEII</sequence>
<dbReference type="InterPro" id="IPR045865">
    <property type="entry name" value="ACT-like_dom_sf"/>
</dbReference>
<evidence type="ECO:0000256" key="6">
    <source>
        <dbReference type="ARBA" id="ARBA00023268"/>
    </source>
</evidence>
<dbReference type="InterPro" id="IPR043519">
    <property type="entry name" value="NT_sf"/>
</dbReference>
<dbReference type="InterPro" id="IPR002912">
    <property type="entry name" value="ACT_dom"/>
</dbReference>
<comment type="catalytic activity">
    <reaction evidence="8">
        <text>[protein-PII]-uridylyl-L-tyrosine + H2O = [protein-PII]-L-tyrosine + UMP + H(+)</text>
        <dbReference type="Rhea" id="RHEA:48600"/>
        <dbReference type="Rhea" id="RHEA-COMP:12147"/>
        <dbReference type="Rhea" id="RHEA-COMP:12148"/>
        <dbReference type="ChEBI" id="CHEBI:15377"/>
        <dbReference type="ChEBI" id="CHEBI:15378"/>
        <dbReference type="ChEBI" id="CHEBI:46858"/>
        <dbReference type="ChEBI" id="CHEBI:57865"/>
        <dbReference type="ChEBI" id="CHEBI:90602"/>
    </reaction>
</comment>
<comment type="caution">
    <text evidence="11">The sequence shown here is derived from an EMBL/GenBank/DDBJ whole genome shotgun (WGS) entry which is preliminary data.</text>
</comment>
<dbReference type="InterPro" id="IPR003607">
    <property type="entry name" value="HD/PDEase_dom"/>
</dbReference>
<evidence type="ECO:0000256" key="1">
    <source>
        <dbReference type="ARBA" id="ARBA00022679"/>
    </source>
</evidence>
<dbReference type="GO" id="GO:0008081">
    <property type="term" value="F:phosphoric diester hydrolase activity"/>
    <property type="evidence" value="ECO:0007669"/>
    <property type="project" value="UniProtKB-UniRule"/>
</dbReference>
<dbReference type="SUPFAM" id="SSF55021">
    <property type="entry name" value="ACT-like"/>
    <property type="match status" value="1"/>
</dbReference>
<comment type="cofactor">
    <cofactor evidence="8">
        <name>Mg(2+)</name>
        <dbReference type="ChEBI" id="CHEBI:18420"/>
    </cofactor>
</comment>
<comment type="catalytic activity">
    <reaction evidence="7">
        <text>guanosine 3',5'-bis(diphosphate) + H2O = GDP + diphosphate + H(+)</text>
        <dbReference type="Rhea" id="RHEA:14253"/>
        <dbReference type="ChEBI" id="CHEBI:15377"/>
        <dbReference type="ChEBI" id="CHEBI:15378"/>
        <dbReference type="ChEBI" id="CHEBI:33019"/>
        <dbReference type="ChEBI" id="CHEBI:58189"/>
        <dbReference type="ChEBI" id="CHEBI:77828"/>
        <dbReference type="EC" id="3.1.7.2"/>
    </reaction>
</comment>
<evidence type="ECO:0000259" key="10">
    <source>
        <dbReference type="PROSITE" id="PS51831"/>
    </source>
</evidence>
<dbReference type="NCBIfam" id="TIGR01693">
    <property type="entry name" value="UTase_glnD"/>
    <property type="match status" value="1"/>
</dbReference>
<feature type="domain" description="HD" evidence="10">
    <location>
        <begin position="425"/>
        <end position="546"/>
    </location>
</feature>
<dbReference type="Gene3D" id="1.10.3090.10">
    <property type="entry name" value="cca-adding enzyme, domain 2"/>
    <property type="match status" value="1"/>
</dbReference>
<name>A0A937IBB3_9GAMM</name>
<dbReference type="AlphaFoldDB" id="A0A937IBB3"/>
<dbReference type="InterPro" id="IPR010043">
    <property type="entry name" value="UTase/UR"/>
</dbReference>
<feature type="domain" description="ACT" evidence="9">
    <location>
        <begin position="770"/>
        <end position="838"/>
    </location>
</feature>
<dbReference type="EC" id="3.1.4.-" evidence="8"/>
<keyword evidence="3" id="KW-0677">Repeat</keyword>
<keyword evidence="1 8" id="KW-0808">Transferase</keyword>
<evidence type="ECO:0000256" key="2">
    <source>
        <dbReference type="ARBA" id="ARBA00022695"/>
    </source>
</evidence>
<dbReference type="GO" id="GO:0008893">
    <property type="term" value="F:guanosine-3',5'-bis(diphosphate) 3'-diphosphatase activity"/>
    <property type="evidence" value="ECO:0007669"/>
    <property type="project" value="UniProtKB-EC"/>
</dbReference>
<dbReference type="Pfam" id="PF01966">
    <property type="entry name" value="HD"/>
    <property type="match status" value="1"/>
</dbReference>
<dbReference type="PROSITE" id="PS51831">
    <property type="entry name" value="HD"/>
    <property type="match status" value="1"/>
</dbReference>
<comment type="activity regulation">
    <text evidence="8">Uridylyltransferase (UTase) activity is inhibited by glutamine, while glutamine activates uridylyl-removing (UR) activity.</text>
</comment>
<comment type="domain">
    <text evidence="8">Has four distinct domains: an N-terminal nucleotidyltransferase (NT) domain responsible for UTase activity, a central HD domain that encodes UR activity, and two C-terminal ACT domains that seem to have a role in glutamine sensing.</text>
</comment>
<gene>
    <name evidence="8 11" type="primary">glnD</name>
    <name evidence="11" type="ORF">ISQ64_01480</name>
</gene>
<protein>
    <recommendedName>
        <fullName evidence="8">Bifunctional uridylyltransferase/uridylyl-removing enzyme</fullName>
        <shortName evidence="8">UTase/UR</shortName>
    </recommendedName>
    <alternativeName>
        <fullName evidence="8">Bifunctional [protein-PII] modification enzyme</fullName>
    </alternativeName>
    <alternativeName>
        <fullName evidence="8">Bifunctional nitrogen sensor protein</fullName>
    </alternativeName>
    <domain>
        <recommendedName>
            <fullName evidence="8">[Protein-PII] uridylyltransferase</fullName>
            <shortName evidence="8">PII uridylyltransferase</shortName>
            <shortName evidence="8">UTase</shortName>
            <ecNumber evidence="8">2.7.7.59</ecNumber>
        </recommendedName>
    </domain>
    <domain>
        <recommendedName>
            <fullName evidence="8">[Protein-PII]-UMP uridylyl-removing enzyme</fullName>
            <shortName evidence="8">UR</shortName>
            <ecNumber evidence="8">3.1.4.-</ecNumber>
        </recommendedName>
    </domain>
</protein>
<evidence type="ECO:0000259" key="9">
    <source>
        <dbReference type="PROSITE" id="PS51671"/>
    </source>
</evidence>
<dbReference type="SMART" id="SM00471">
    <property type="entry name" value="HDc"/>
    <property type="match status" value="1"/>
</dbReference>
<feature type="region of interest" description="Uridylyltransferase" evidence="8">
    <location>
        <begin position="1"/>
        <end position="308"/>
    </location>
</feature>
<dbReference type="GO" id="GO:0008773">
    <property type="term" value="F:[protein-PII] uridylyltransferase activity"/>
    <property type="evidence" value="ECO:0007669"/>
    <property type="project" value="UniProtKB-UniRule"/>
</dbReference>
<keyword evidence="2 8" id="KW-0548">Nucleotidyltransferase</keyword>
<comment type="function">
    <text evidence="8">Modifies, by uridylylation and deuridylylation, the PII regulatory proteins (GlnB and homologs), in response to the nitrogen status of the cell that GlnD senses through the glutamine level. Under low glutamine levels, catalyzes the conversion of the PII proteins and UTP to PII-UMP and PPi, while under higher glutamine levels, GlnD hydrolyzes PII-UMP to PII and UMP (deuridylylation). Thus, controls uridylylation state and activity of the PII proteins, and plays an important role in the regulation of nitrogen metabolism.</text>
</comment>
<dbReference type="EC" id="2.7.7.59" evidence="8"/>
<proteinExistence type="inferred from homology"/>
<feature type="domain" description="ACT" evidence="9">
    <location>
        <begin position="661"/>
        <end position="745"/>
    </location>
</feature>
<evidence type="ECO:0000313" key="11">
    <source>
        <dbReference type="EMBL" id="MBL6818058.1"/>
    </source>
</evidence>
<comment type="caution">
    <text evidence="8">Lacks conserved residue(s) required for the propagation of feature annotation.</text>
</comment>
<evidence type="ECO:0000313" key="12">
    <source>
        <dbReference type="Proteomes" id="UP000711391"/>
    </source>
</evidence>
<evidence type="ECO:0000256" key="4">
    <source>
        <dbReference type="ARBA" id="ARBA00022801"/>
    </source>
</evidence>
<dbReference type="PANTHER" id="PTHR47320">
    <property type="entry name" value="BIFUNCTIONAL URIDYLYLTRANSFERASE/URIDYLYL-REMOVING ENZYME"/>
    <property type="match status" value="1"/>
</dbReference>
<comment type="catalytic activity">
    <reaction evidence="8">
        <text>[protein-PII]-L-tyrosine + UTP = [protein-PII]-uridylyl-L-tyrosine + diphosphate</text>
        <dbReference type="Rhea" id="RHEA:13673"/>
        <dbReference type="Rhea" id="RHEA-COMP:12147"/>
        <dbReference type="Rhea" id="RHEA-COMP:12148"/>
        <dbReference type="ChEBI" id="CHEBI:33019"/>
        <dbReference type="ChEBI" id="CHEBI:46398"/>
        <dbReference type="ChEBI" id="CHEBI:46858"/>
        <dbReference type="ChEBI" id="CHEBI:90602"/>
        <dbReference type="EC" id="2.7.7.59"/>
    </reaction>
</comment>
<dbReference type="PANTHER" id="PTHR47320:SF1">
    <property type="entry name" value="BIFUNCTIONAL URIDYLYLTRANSFERASE_URIDYLYL-REMOVING ENZYME"/>
    <property type="match status" value="1"/>
</dbReference>
<dbReference type="SUPFAM" id="SSF81301">
    <property type="entry name" value="Nucleotidyltransferase"/>
    <property type="match status" value="1"/>
</dbReference>
<dbReference type="PIRSF" id="PIRSF006288">
    <property type="entry name" value="PII_uridyltransf"/>
    <property type="match status" value="1"/>
</dbReference>
<dbReference type="GO" id="GO:0006808">
    <property type="term" value="P:regulation of nitrogen utilization"/>
    <property type="evidence" value="ECO:0007669"/>
    <property type="project" value="UniProtKB-UniRule"/>
</dbReference>
<evidence type="ECO:0000256" key="7">
    <source>
        <dbReference type="ARBA" id="ARBA00047968"/>
    </source>
</evidence>
<evidence type="ECO:0000256" key="3">
    <source>
        <dbReference type="ARBA" id="ARBA00022737"/>
    </source>
</evidence>
<dbReference type="EMBL" id="JADHQD010000005">
    <property type="protein sequence ID" value="MBL6818058.1"/>
    <property type="molecule type" value="Genomic_DNA"/>
</dbReference>
<dbReference type="PROSITE" id="PS51671">
    <property type="entry name" value="ACT"/>
    <property type="match status" value="2"/>
</dbReference>
<evidence type="ECO:0000256" key="5">
    <source>
        <dbReference type="ARBA" id="ARBA00022842"/>
    </source>
</evidence>
<keyword evidence="5 8" id="KW-0460">Magnesium</keyword>
<reference evidence="11" key="1">
    <citation type="submission" date="2020-10" db="EMBL/GenBank/DDBJ databases">
        <title>Microbiome of the Black Sea water column analyzed by genome centric metagenomics.</title>
        <authorList>
            <person name="Cabello-Yeves P.J."/>
            <person name="Callieri C."/>
            <person name="Picazo A."/>
            <person name="Mehrshad M."/>
            <person name="Haro-Moreno J.M."/>
            <person name="Roda-Garcia J."/>
            <person name="Dzembekova N."/>
            <person name="Slabakova V."/>
            <person name="Slabakova N."/>
            <person name="Moncheva S."/>
            <person name="Rodriguez-Valera F."/>
        </authorList>
    </citation>
    <scope>NUCLEOTIDE SEQUENCE</scope>
    <source>
        <strain evidence="11">BS307-5m-G50</strain>
    </source>
</reference>
<dbReference type="SUPFAM" id="SSF109604">
    <property type="entry name" value="HD-domain/PDEase-like"/>
    <property type="match status" value="1"/>
</dbReference>
<evidence type="ECO:0000256" key="8">
    <source>
        <dbReference type="HAMAP-Rule" id="MF_00277"/>
    </source>
</evidence>
<organism evidence="11 12">
    <name type="scientific">SAR86 cluster bacterium</name>
    <dbReference type="NCBI Taxonomy" id="2030880"/>
    <lineage>
        <taxon>Bacteria</taxon>
        <taxon>Pseudomonadati</taxon>
        <taxon>Pseudomonadota</taxon>
        <taxon>Gammaproteobacteria</taxon>
        <taxon>SAR86 cluster</taxon>
    </lineage>
</organism>